<evidence type="ECO:0000313" key="2">
    <source>
        <dbReference type="EMBL" id="CEK53480.1"/>
    </source>
</evidence>
<proteinExistence type="predicted"/>
<evidence type="ECO:0000256" key="1">
    <source>
        <dbReference type="SAM" id="MobiDB-lite"/>
    </source>
</evidence>
<name>A0A0B6YDC5_9EUPU</name>
<protein>
    <submittedName>
        <fullName evidence="2">Uncharacterized protein</fullName>
    </submittedName>
</protein>
<sequence length="71" mass="8016">MSYKTVHYRQNSGQECGRQPPALKRYSMVEINPETNIRLYQKMKNHSKKEVTIAEEKCTLLGSGSNLTAGA</sequence>
<gene>
    <name evidence="2" type="primary">ORF20428</name>
</gene>
<accession>A0A0B6YDC5</accession>
<dbReference type="AlphaFoldDB" id="A0A0B6YDC5"/>
<dbReference type="EMBL" id="HACG01006615">
    <property type="protein sequence ID" value="CEK53480.1"/>
    <property type="molecule type" value="Transcribed_RNA"/>
</dbReference>
<feature type="region of interest" description="Disordered" evidence="1">
    <location>
        <begin position="1"/>
        <end position="20"/>
    </location>
</feature>
<organism evidence="2">
    <name type="scientific">Arion vulgaris</name>
    <dbReference type="NCBI Taxonomy" id="1028688"/>
    <lineage>
        <taxon>Eukaryota</taxon>
        <taxon>Metazoa</taxon>
        <taxon>Spiralia</taxon>
        <taxon>Lophotrochozoa</taxon>
        <taxon>Mollusca</taxon>
        <taxon>Gastropoda</taxon>
        <taxon>Heterobranchia</taxon>
        <taxon>Euthyneura</taxon>
        <taxon>Panpulmonata</taxon>
        <taxon>Eupulmonata</taxon>
        <taxon>Stylommatophora</taxon>
        <taxon>Helicina</taxon>
        <taxon>Arionoidea</taxon>
        <taxon>Arionidae</taxon>
        <taxon>Arion</taxon>
    </lineage>
</organism>
<reference evidence="2" key="1">
    <citation type="submission" date="2014-12" db="EMBL/GenBank/DDBJ databases">
        <title>Insight into the proteome of Arion vulgaris.</title>
        <authorList>
            <person name="Aradska J."/>
            <person name="Bulat T."/>
            <person name="Smidak R."/>
            <person name="Sarate P."/>
            <person name="Gangsoo J."/>
            <person name="Sialana F."/>
            <person name="Bilban M."/>
            <person name="Lubec G."/>
        </authorList>
    </citation>
    <scope>NUCLEOTIDE SEQUENCE</scope>
    <source>
        <tissue evidence="2">Skin</tissue>
    </source>
</reference>